<comment type="caution">
    <text evidence="1">The sequence shown here is derived from an EMBL/GenBank/DDBJ whole genome shotgun (WGS) entry which is preliminary data.</text>
</comment>
<sequence length="80" mass="9390">MCDPERYGHNKPCLILHKSADLRAHCYLAEQVLFNFLVYFEPGWEIQCRGAIMARCCLPSLFLILAFGLQETRQQEWNEI</sequence>
<gene>
    <name evidence="1" type="ORF">BaRGS_00026970</name>
</gene>
<keyword evidence="2" id="KW-1185">Reference proteome</keyword>
<feature type="non-terminal residue" evidence="1">
    <location>
        <position position="80"/>
    </location>
</feature>
<dbReference type="AlphaFoldDB" id="A0ABD0K4D1"/>
<reference evidence="1 2" key="1">
    <citation type="journal article" date="2023" name="Sci. Data">
        <title>Genome assembly of the Korean intertidal mud-creeper Batillaria attramentaria.</title>
        <authorList>
            <person name="Patra A.K."/>
            <person name="Ho P.T."/>
            <person name="Jun S."/>
            <person name="Lee S.J."/>
            <person name="Kim Y."/>
            <person name="Won Y.J."/>
        </authorList>
    </citation>
    <scope>NUCLEOTIDE SEQUENCE [LARGE SCALE GENOMIC DNA]</scope>
    <source>
        <strain evidence="1">Wonlab-2016</strain>
    </source>
</reference>
<organism evidence="1 2">
    <name type="scientific">Batillaria attramentaria</name>
    <dbReference type="NCBI Taxonomy" id="370345"/>
    <lineage>
        <taxon>Eukaryota</taxon>
        <taxon>Metazoa</taxon>
        <taxon>Spiralia</taxon>
        <taxon>Lophotrochozoa</taxon>
        <taxon>Mollusca</taxon>
        <taxon>Gastropoda</taxon>
        <taxon>Caenogastropoda</taxon>
        <taxon>Sorbeoconcha</taxon>
        <taxon>Cerithioidea</taxon>
        <taxon>Batillariidae</taxon>
        <taxon>Batillaria</taxon>
    </lineage>
</organism>
<name>A0ABD0K4D1_9CAEN</name>
<accession>A0ABD0K4D1</accession>
<dbReference type="Proteomes" id="UP001519460">
    <property type="component" value="Unassembled WGS sequence"/>
</dbReference>
<evidence type="ECO:0000313" key="1">
    <source>
        <dbReference type="EMBL" id="KAK7481823.1"/>
    </source>
</evidence>
<dbReference type="EMBL" id="JACVVK020000256">
    <property type="protein sequence ID" value="KAK7481823.1"/>
    <property type="molecule type" value="Genomic_DNA"/>
</dbReference>
<proteinExistence type="predicted"/>
<protein>
    <submittedName>
        <fullName evidence="1">Uncharacterized protein</fullName>
    </submittedName>
</protein>
<evidence type="ECO:0000313" key="2">
    <source>
        <dbReference type="Proteomes" id="UP001519460"/>
    </source>
</evidence>